<feature type="compositionally biased region" description="Basic and acidic residues" evidence="6">
    <location>
        <begin position="39"/>
        <end position="55"/>
    </location>
</feature>
<dbReference type="InterPro" id="IPR050627">
    <property type="entry name" value="Nitroreductase/BluB"/>
</dbReference>
<dbReference type="FunFam" id="3.40.109.10:FF:000004">
    <property type="entry name" value="Iodotyrosine deiodinase 1"/>
    <property type="match status" value="1"/>
</dbReference>
<dbReference type="GO" id="GO:0005886">
    <property type="term" value="C:plasma membrane"/>
    <property type="evidence" value="ECO:0007669"/>
    <property type="project" value="TreeGrafter"/>
</dbReference>
<dbReference type="OrthoDB" id="41362at2759"/>
<comment type="cofactor">
    <cofactor evidence="1">
        <name>FMN</name>
        <dbReference type="ChEBI" id="CHEBI:58210"/>
    </cofactor>
</comment>
<dbReference type="EMBL" id="JAIZAY010000003">
    <property type="protein sequence ID" value="KAJ8045839.1"/>
    <property type="molecule type" value="Genomic_DNA"/>
</dbReference>
<keyword evidence="7" id="KW-0812">Transmembrane</keyword>
<name>A0A9Q1HGN8_HOLLE</name>
<evidence type="ECO:0000259" key="8">
    <source>
        <dbReference type="Pfam" id="PF00881"/>
    </source>
</evidence>
<evidence type="ECO:0000256" key="4">
    <source>
        <dbReference type="ARBA" id="ARBA00022643"/>
    </source>
</evidence>
<evidence type="ECO:0000256" key="2">
    <source>
        <dbReference type="ARBA" id="ARBA00007118"/>
    </source>
</evidence>
<keyword evidence="3" id="KW-0285">Flavoprotein</keyword>
<evidence type="ECO:0000256" key="3">
    <source>
        <dbReference type="ARBA" id="ARBA00022630"/>
    </source>
</evidence>
<dbReference type="AlphaFoldDB" id="A0A9Q1HGN8"/>
<reference evidence="9" key="1">
    <citation type="submission" date="2021-10" db="EMBL/GenBank/DDBJ databases">
        <title>Tropical sea cucumber genome reveals ecological adaptation and Cuvierian tubules defense mechanism.</title>
        <authorList>
            <person name="Chen T."/>
        </authorList>
    </citation>
    <scope>NUCLEOTIDE SEQUENCE</scope>
    <source>
        <strain evidence="9">Nanhai2018</strain>
        <tissue evidence="9">Muscle</tissue>
    </source>
</reference>
<feature type="domain" description="Nitroreductase" evidence="8">
    <location>
        <begin position="113"/>
        <end position="281"/>
    </location>
</feature>
<keyword evidence="7" id="KW-1133">Transmembrane helix</keyword>
<dbReference type="PANTHER" id="PTHR23026">
    <property type="entry name" value="NADPH NITROREDUCTASE"/>
    <property type="match status" value="1"/>
</dbReference>
<sequence>MGIIVNVFLYSLPYVLSLVVGIVVAEVWNKRKSPFHPEKKHLIPRKETDDEHDLQQGKLEACDPGGDDKGDEDDDDSAFNLHEGEHIPFRMKYNFTEKEMVERSERFYKEMNDRRSVRFFSDKPVPLKVIENIVKTAGTSPSGAHTEPWTFSVVRNQAVKMKVREIIEEEEKINYDKRMGDKWLNDLKHIGTTYKKPYLSKCSTLIIIFKQVHSFNEDGEKKTHYYHEISTSISVGLMLAAIQNAGLVTCTTTPMNAGPRLRKLLGRQPYEKVLLLLPVGYAADNATVPDLHRKPLEKIMDLHDQIEE</sequence>
<dbReference type="SUPFAM" id="SSF55469">
    <property type="entry name" value="FMN-dependent nitroreductase-like"/>
    <property type="match status" value="1"/>
</dbReference>
<evidence type="ECO:0000256" key="7">
    <source>
        <dbReference type="SAM" id="Phobius"/>
    </source>
</evidence>
<dbReference type="PANTHER" id="PTHR23026:SF90">
    <property type="entry name" value="IODOTYROSINE DEIODINASE 1"/>
    <property type="match status" value="1"/>
</dbReference>
<dbReference type="InterPro" id="IPR029479">
    <property type="entry name" value="Nitroreductase"/>
</dbReference>
<keyword evidence="10" id="KW-1185">Reference proteome</keyword>
<evidence type="ECO:0000313" key="10">
    <source>
        <dbReference type="Proteomes" id="UP001152320"/>
    </source>
</evidence>
<organism evidence="9 10">
    <name type="scientific">Holothuria leucospilota</name>
    <name type="common">Black long sea cucumber</name>
    <name type="synonym">Mertensiothuria leucospilota</name>
    <dbReference type="NCBI Taxonomy" id="206669"/>
    <lineage>
        <taxon>Eukaryota</taxon>
        <taxon>Metazoa</taxon>
        <taxon>Echinodermata</taxon>
        <taxon>Eleutherozoa</taxon>
        <taxon>Echinozoa</taxon>
        <taxon>Holothuroidea</taxon>
        <taxon>Aspidochirotacea</taxon>
        <taxon>Aspidochirotida</taxon>
        <taxon>Holothuriidae</taxon>
        <taxon>Holothuria</taxon>
    </lineage>
</organism>
<dbReference type="Gene3D" id="3.40.109.10">
    <property type="entry name" value="NADH Oxidase"/>
    <property type="match status" value="1"/>
</dbReference>
<evidence type="ECO:0000256" key="1">
    <source>
        <dbReference type="ARBA" id="ARBA00001917"/>
    </source>
</evidence>
<dbReference type="GO" id="GO:0140616">
    <property type="term" value="F:iodotyrosine deiodinase activity"/>
    <property type="evidence" value="ECO:0007669"/>
    <property type="project" value="UniProtKB-ARBA"/>
</dbReference>
<keyword evidence="5" id="KW-0560">Oxidoreductase</keyword>
<keyword evidence="7" id="KW-0472">Membrane</keyword>
<gene>
    <name evidence="9" type="ORF">HOLleu_08937</name>
</gene>
<evidence type="ECO:0000313" key="9">
    <source>
        <dbReference type="EMBL" id="KAJ8045839.1"/>
    </source>
</evidence>
<feature type="transmembrane region" description="Helical" evidence="7">
    <location>
        <begin position="7"/>
        <end position="28"/>
    </location>
</feature>
<dbReference type="CDD" id="cd02144">
    <property type="entry name" value="iodotyrosine_dehalogenase"/>
    <property type="match status" value="1"/>
</dbReference>
<protein>
    <submittedName>
        <fullName evidence="9">Iodotyrosine deiodinase 1</fullName>
    </submittedName>
</protein>
<feature type="region of interest" description="Disordered" evidence="6">
    <location>
        <begin position="39"/>
        <end position="81"/>
    </location>
</feature>
<accession>A0A9Q1HGN8</accession>
<dbReference type="Pfam" id="PF00881">
    <property type="entry name" value="Nitroreductase"/>
    <property type="match status" value="1"/>
</dbReference>
<comment type="similarity">
    <text evidence="2">Belongs to the nitroreductase family.</text>
</comment>
<evidence type="ECO:0000256" key="5">
    <source>
        <dbReference type="ARBA" id="ARBA00023002"/>
    </source>
</evidence>
<dbReference type="Proteomes" id="UP001152320">
    <property type="component" value="Chromosome 3"/>
</dbReference>
<evidence type="ECO:0000256" key="6">
    <source>
        <dbReference type="SAM" id="MobiDB-lite"/>
    </source>
</evidence>
<proteinExistence type="inferred from homology"/>
<dbReference type="GO" id="GO:0006570">
    <property type="term" value="P:tyrosine metabolic process"/>
    <property type="evidence" value="ECO:0007669"/>
    <property type="project" value="TreeGrafter"/>
</dbReference>
<dbReference type="InterPro" id="IPR000415">
    <property type="entry name" value="Nitroreductase-like"/>
</dbReference>
<comment type="caution">
    <text evidence="9">The sequence shown here is derived from an EMBL/GenBank/DDBJ whole genome shotgun (WGS) entry which is preliminary data.</text>
</comment>
<keyword evidence="4" id="KW-0288">FMN</keyword>